<dbReference type="AlphaFoldDB" id="A0A7S9H8X0"/>
<proteinExistence type="predicted"/>
<evidence type="ECO:0000256" key="1">
    <source>
        <dbReference type="SAM" id="MobiDB-lite"/>
    </source>
</evidence>
<dbReference type="EMBL" id="MT742180">
    <property type="protein sequence ID" value="QPG01117.1"/>
    <property type="molecule type" value="Genomic_DNA"/>
</dbReference>
<reference evidence="2" key="1">
    <citation type="submission" date="2020-07" db="EMBL/GenBank/DDBJ databases">
        <title>A novel family of multi-drug resistance mega-plasmids in Acinetobacter species.</title>
        <authorList>
            <person name="Ghaly T.M."/>
            <person name="Sajjad A."/>
            <person name="Tetu S.G."/>
            <person name="Gillings M.R."/>
        </authorList>
    </citation>
    <scope>NUCLEOTIDE SEQUENCE</scope>
    <source>
        <strain evidence="2">12CE1</strain>
        <plasmid evidence="2">pR4WN_12CE1</plasmid>
    </source>
</reference>
<feature type="compositionally biased region" description="Basic and acidic residues" evidence="1">
    <location>
        <begin position="10"/>
        <end position="49"/>
    </location>
</feature>
<geneLocation type="plasmid" evidence="2">
    <name>pR4WN_12CE1</name>
</geneLocation>
<gene>
    <name evidence="2" type="ORF">12CE1_00076</name>
</gene>
<feature type="region of interest" description="Disordered" evidence="1">
    <location>
        <begin position="1"/>
        <end position="49"/>
    </location>
</feature>
<keyword evidence="2" id="KW-0614">Plasmid</keyword>
<name>A0A7S9H8X0_ACILW</name>
<organism evidence="2">
    <name type="scientific">Acinetobacter lwoffii</name>
    <dbReference type="NCBI Taxonomy" id="28090"/>
    <lineage>
        <taxon>Bacteria</taxon>
        <taxon>Pseudomonadati</taxon>
        <taxon>Pseudomonadota</taxon>
        <taxon>Gammaproteobacteria</taxon>
        <taxon>Moraxellales</taxon>
        <taxon>Moraxellaceae</taxon>
        <taxon>Acinetobacter</taxon>
    </lineage>
</organism>
<evidence type="ECO:0000313" key="2">
    <source>
        <dbReference type="EMBL" id="QPG01117.1"/>
    </source>
</evidence>
<accession>A0A7S9H8X0</accession>
<protein>
    <submittedName>
        <fullName evidence="2">Uncharacterized protein</fullName>
    </submittedName>
</protein>
<sequence length="103" mass="11632">MLEVHAIYSGDRRRDRQDRRPGRELASDHTDPLRFQKAAGLEDRGQDKQEAVDHGLHAVDMVRDVVEIWCHFGADAGKVAANELSHQLGHSPERALEPREFGP</sequence>